<keyword evidence="3" id="KW-0732">Signal</keyword>
<name>A0A5B8LEL4_9SPHN</name>
<keyword evidence="7" id="KW-1185">Reference proteome</keyword>
<proteinExistence type="inferred from homology"/>
<evidence type="ECO:0000256" key="3">
    <source>
        <dbReference type="SAM" id="SignalP"/>
    </source>
</evidence>
<comment type="similarity">
    <text evidence="1">Belongs to the bacterial secretin family.</text>
</comment>
<evidence type="ECO:0000259" key="5">
    <source>
        <dbReference type="Pfam" id="PF13629"/>
    </source>
</evidence>
<dbReference type="InterPro" id="IPR004846">
    <property type="entry name" value="T2SS/T3SS_dom"/>
</dbReference>
<accession>A0A5B8LEL4</accession>
<dbReference type="GO" id="GO:0015627">
    <property type="term" value="C:type II protein secretion system complex"/>
    <property type="evidence" value="ECO:0007669"/>
    <property type="project" value="TreeGrafter"/>
</dbReference>
<evidence type="ECO:0000259" key="4">
    <source>
        <dbReference type="Pfam" id="PF00263"/>
    </source>
</evidence>
<organism evidence="6 7">
    <name type="scientific">Sphingomonas panacisoli</name>
    <dbReference type="NCBI Taxonomy" id="1813879"/>
    <lineage>
        <taxon>Bacteria</taxon>
        <taxon>Pseudomonadati</taxon>
        <taxon>Pseudomonadota</taxon>
        <taxon>Alphaproteobacteria</taxon>
        <taxon>Sphingomonadales</taxon>
        <taxon>Sphingomonadaceae</taxon>
        <taxon>Sphingomonas</taxon>
    </lineage>
</organism>
<dbReference type="RefSeq" id="WP_146569595.1">
    <property type="nucleotide sequence ID" value="NZ_CP042306.1"/>
</dbReference>
<dbReference type="KEGG" id="spai:FPZ24_02675"/>
<feature type="domain" description="Type II/III secretion system secretin-like" evidence="4">
    <location>
        <begin position="267"/>
        <end position="426"/>
    </location>
</feature>
<dbReference type="InterPro" id="IPR032789">
    <property type="entry name" value="T2SS-T3SS_pil_N"/>
</dbReference>
<dbReference type="Pfam" id="PF13629">
    <property type="entry name" value="T2SS-T3SS_pil_N"/>
    <property type="match status" value="1"/>
</dbReference>
<feature type="domain" description="Pilus formation protein N-terminal" evidence="5">
    <location>
        <begin position="36"/>
        <end position="105"/>
    </location>
</feature>
<dbReference type="EMBL" id="CP042306">
    <property type="protein sequence ID" value="QDZ06511.1"/>
    <property type="molecule type" value="Genomic_DNA"/>
</dbReference>
<dbReference type="InterPro" id="IPR001775">
    <property type="entry name" value="GspD/PilQ"/>
</dbReference>
<dbReference type="PANTHER" id="PTHR30332:SF17">
    <property type="entry name" value="TYPE IV PILIATION SYSTEM PROTEIN DR_0774-RELATED"/>
    <property type="match status" value="1"/>
</dbReference>
<gene>
    <name evidence="6" type="ORF">FPZ24_02675</name>
</gene>
<dbReference type="AlphaFoldDB" id="A0A5B8LEL4"/>
<feature type="signal peptide" evidence="3">
    <location>
        <begin position="1"/>
        <end position="19"/>
    </location>
</feature>
<dbReference type="PANTHER" id="PTHR30332">
    <property type="entry name" value="PROBABLE GENERAL SECRETION PATHWAY PROTEIN D"/>
    <property type="match status" value="1"/>
</dbReference>
<sequence length="522" mass="53715">MLNRLNRAGWPMAAALAIAATGAATPAAAPAQSAASRVVEVDTNQGRLVTLARPISDVFVANDSIADIQVRSPTQIYVFGKAPGETTVSATTKTGQVVFSATVRVGNNFGSINQMLKLAMPEAQLQSYTMNGVVLLTGTVLSPQDAQEAESMVQAFVGDKVKVISRLKTATPLQVNLQVRIAEVTKTFAKNIGANIKTFDGTGGFKFGISQGRDNLTPGFLPGAGLGVGFTNGNGVTAMTQVANGSTLGATGKLFGLDILSALDLGETNNQVVTLAQPNLSALSGETASFLAGGEIPIPLSTGLGAVSVEFKQYGVSLAYTPTVLSDGRISLRVRPEVSEITAAGSVTFGGTIIPGLSTRRAETTVELGSGQSMVIGGLISNSTNNQIDKTPGLGNVPILGALFRSTGWKRNETELIIVVTPYLVKPVNANEIVLPTDGYQAPTDLGRVFMGKLGGGMTGGDRAKPTMATPTTGPAVGANAPLPVSPNAPMPSPDAKRDEGKAVLPKKPKKDDGSPAPGFSQ</sequence>
<protein>
    <submittedName>
        <fullName evidence="6">Type II and III secretion system protein family protein</fullName>
    </submittedName>
</protein>
<evidence type="ECO:0000256" key="1">
    <source>
        <dbReference type="RuleBase" id="RU004003"/>
    </source>
</evidence>
<evidence type="ECO:0000313" key="7">
    <source>
        <dbReference type="Proteomes" id="UP000315673"/>
    </source>
</evidence>
<feature type="compositionally biased region" description="Pro residues" evidence="2">
    <location>
        <begin position="484"/>
        <end position="493"/>
    </location>
</feature>
<dbReference type="Proteomes" id="UP000315673">
    <property type="component" value="Chromosome"/>
</dbReference>
<dbReference type="OrthoDB" id="9775455at2"/>
<feature type="region of interest" description="Disordered" evidence="2">
    <location>
        <begin position="457"/>
        <end position="522"/>
    </location>
</feature>
<dbReference type="GO" id="GO:0009306">
    <property type="term" value="P:protein secretion"/>
    <property type="evidence" value="ECO:0007669"/>
    <property type="project" value="InterPro"/>
</dbReference>
<evidence type="ECO:0000313" key="6">
    <source>
        <dbReference type="EMBL" id="QDZ06511.1"/>
    </source>
</evidence>
<reference evidence="6 7" key="1">
    <citation type="submission" date="2019-07" db="EMBL/GenBank/DDBJ databases">
        <title>Full genome sequence of Sphingomonas sp. 4R-6-7(HKS19).</title>
        <authorList>
            <person name="Im W.-T."/>
        </authorList>
    </citation>
    <scope>NUCLEOTIDE SEQUENCE [LARGE SCALE GENOMIC DNA]</scope>
    <source>
        <strain evidence="6 7">HKS19</strain>
    </source>
</reference>
<feature type="chain" id="PRO_5023051003" evidence="3">
    <location>
        <begin position="20"/>
        <end position="522"/>
    </location>
</feature>
<dbReference type="Pfam" id="PF00263">
    <property type="entry name" value="Secretin"/>
    <property type="match status" value="1"/>
</dbReference>
<dbReference type="InterPro" id="IPR050810">
    <property type="entry name" value="Bact_Secretion_Sys_Channel"/>
</dbReference>
<dbReference type="PRINTS" id="PR00811">
    <property type="entry name" value="BCTERIALGSPD"/>
</dbReference>
<evidence type="ECO:0000256" key="2">
    <source>
        <dbReference type="SAM" id="MobiDB-lite"/>
    </source>
</evidence>